<organism evidence="2 3">
    <name type="scientific">Penicillium malachiteum</name>
    <dbReference type="NCBI Taxonomy" id="1324776"/>
    <lineage>
        <taxon>Eukaryota</taxon>
        <taxon>Fungi</taxon>
        <taxon>Dikarya</taxon>
        <taxon>Ascomycota</taxon>
        <taxon>Pezizomycotina</taxon>
        <taxon>Eurotiomycetes</taxon>
        <taxon>Eurotiomycetidae</taxon>
        <taxon>Eurotiales</taxon>
        <taxon>Aspergillaceae</taxon>
        <taxon>Penicillium</taxon>
    </lineage>
</organism>
<dbReference type="InterPro" id="IPR050148">
    <property type="entry name" value="Terpene_synthase-like"/>
</dbReference>
<gene>
    <name evidence="2" type="ORF">N7493_003616</name>
</gene>
<proteinExistence type="inferred from homology"/>
<dbReference type="GO" id="GO:0000287">
    <property type="term" value="F:magnesium ion binding"/>
    <property type="evidence" value="ECO:0007669"/>
    <property type="project" value="TreeGrafter"/>
</dbReference>
<dbReference type="Gene3D" id="1.50.10.160">
    <property type="match status" value="1"/>
</dbReference>
<accession>A0AAD6HQG2</accession>
<dbReference type="EMBL" id="JAQJAN010000004">
    <property type="protein sequence ID" value="KAJ5732135.1"/>
    <property type="molecule type" value="Genomic_DNA"/>
</dbReference>
<dbReference type="PANTHER" id="PTHR31739:SF25">
    <property type="entry name" value="(E,E)-GERANYLLINALOOL SYNTHASE"/>
    <property type="match status" value="1"/>
</dbReference>
<dbReference type="InterPro" id="IPR008930">
    <property type="entry name" value="Terpenoid_cyclase/PrenylTrfase"/>
</dbReference>
<comment type="caution">
    <text evidence="2">The sequence shown here is derived from an EMBL/GenBank/DDBJ whole genome shotgun (WGS) entry which is preliminary data.</text>
</comment>
<dbReference type="AlphaFoldDB" id="A0AAD6HQG2"/>
<sequence>MEQNAIISQANTLLTELLASYDEKYNFGTVVSSIYDTAWISMVSKKSSAYDWAFPECFEFLCREQAEDGGWGNPISLVERITCTFVSLLAIKTHLRPPSISQEERVKLQRCADSAADFIRANLPTWNLDSLDTTLPMAMELWFPIVVARLEAEDVVFDIPGLDHLMQMREEKLSRFPVEILYQKHGLIQPSPLFTLEGFIGRVDFDRLSHQKVLGSMFTSPASTAVYLMECSEWDIDAEEYLRHAIEQSIIKNNRSVPTIFPTSIFDIDWVFSIFLDGGLNLKTLKSDALSQLMSMILKGLDEQDGVIGAGLFEPDKSEH</sequence>
<protein>
    <submittedName>
        <fullName evidence="2">Uncharacterized protein</fullName>
    </submittedName>
</protein>
<keyword evidence="3" id="KW-1185">Reference proteome</keyword>
<name>A0AAD6HQG2_9EURO</name>
<dbReference type="GO" id="GO:0016102">
    <property type="term" value="P:diterpenoid biosynthetic process"/>
    <property type="evidence" value="ECO:0007669"/>
    <property type="project" value="TreeGrafter"/>
</dbReference>
<dbReference type="SUPFAM" id="SSF48239">
    <property type="entry name" value="Terpenoid cyclases/Protein prenyltransferases"/>
    <property type="match status" value="1"/>
</dbReference>
<evidence type="ECO:0000313" key="3">
    <source>
        <dbReference type="Proteomes" id="UP001215712"/>
    </source>
</evidence>
<evidence type="ECO:0000313" key="2">
    <source>
        <dbReference type="EMBL" id="KAJ5732135.1"/>
    </source>
</evidence>
<dbReference type="GO" id="GO:0010333">
    <property type="term" value="F:terpene synthase activity"/>
    <property type="evidence" value="ECO:0007669"/>
    <property type="project" value="InterPro"/>
</dbReference>
<evidence type="ECO:0000256" key="1">
    <source>
        <dbReference type="ARBA" id="ARBA00006333"/>
    </source>
</evidence>
<dbReference type="Proteomes" id="UP001215712">
    <property type="component" value="Unassembled WGS sequence"/>
</dbReference>
<reference evidence="2" key="1">
    <citation type="journal article" date="2023" name="IMA Fungus">
        <title>Comparative genomic study of the Penicillium genus elucidates a diverse pangenome and 15 lateral gene transfer events.</title>
        <authorList>
            <person name="Petersen C."/>
            <person name="Sorensen T."/>
            <person name="Nielsen M.R."/>
            <person name="Sondergaard T.E."/>
            <person name="Sorensen J.L."/>
            <person name="Fitzpatrick D.A."/>
            <person name="Frisvad J.C."/>
            <person name="Nielsen K.L."/>
        </authorList>
    </citation>
    <scope>NUCLEOTIDE SEQUENCE</scope>
    <source>
        <strain evidence="2">IBT 17514</strain>
    </source>
</reference>
<dbReference type="PANTHER" id="PTHR31739">
    <property type="entry name" value="ENT-COPALYL DIPHOSPHATE SYNTHASE, CHLOROPLASTIC"/>
    <property type="match status" value="1"/>
</dbReference>
<comment type="similarity">
    <text evidence="1">Belongs to the terpene synthase family.</text>
</comment>
<reference evidence="2" key="2">
    <citation type="submission" date="2023-01" db="EMBL/GenBank/DDBJ databases">
        <authorList>
            <person name="Petersen C."/>
        </authorList>
    </citation>
    <scope>NUCLEOTIDE SEQUENCE</scope>
    <source>
        <strain evidence="2">IBT 17514</strain>
    </source>
</reference>